<keyword evidence="2" id="KW-1185">Reference proteome</keyword>
<gene>
    <name evidence="1" type="ORF">FVB9532_00355</name>
</gene>
<reference evidence="1" key="1">
    <citation type="submission" date="2019-09" db="EMBL/GenBank/DDBJ databases">
        <authorList>
            <person name="Rodrigo-Torres L."/>
            <person name="Arahal R. D."/>
            <person name="Lucena T."/>
        </authorList>
    </citation>
    <scope>NUCLEOTIDE SEQUENCE</scope>
    <source>
        <strain evidence="1">ISS653</strain>
    </source>
</reference>
<protein>
    <submittedName>
        <fullName evidence="1">Uncharacterized protein</fullName>
    </submittedName>
</protein>
<comment type="caution">
    <text evidence="1">The sequence shown here is derived from an EMBL/GenBank/DDBJ whole genome shotgun (WGS) entry which is preliminary data.</text>
</comment>
<dbReference type="Proteomes" id="UP000356253">
    <property type="component" value="Unassembled WGS sequence"/>
</dbReference>
<dbReference type="EMBL" id="CABVMM010000001">
    <property type="protein sequence ID" value="VVU99103.1"/>
    <property type="molecule type" value="Genomic_DNA"/>
</dbReference>
<proteinExistence type="predicted"/>
<name>A0AC61Y3Q8_9FLAO</name>
<organism evidence="1 2">
    <name type="scientific">Mesonia oceanica</name>
    <dbReference type="NCBI Taxonomy" id="2687242"/>
    <lineage>
        <taxon>Bacteria</taxon>
        <taxon>Pseudomonadati</taxon>
        <taxon>Bacteroidota</taxon>
        <taxon>Flavobacteriia</taxon>
        <taxon>Flavobacteriales</taxon>
        <taxon>Flavobacteriaceae</taxon>
        <taxon>Mesonia</taxon>
    </lineage>
</organism>
<sequence length="179" mass="20785">MKKIYFLFIICFSILSFISCDKDDDGEENPELNKLNYNNESYNLESFKVQALTGNYFVYNSYCTTKESEYGYNLFFYDTKSIKPDAKPLLTIYIGPDTNFNRAFPLELNSCQSSCRCLFVDFMEETSTNSLVRHTSVEVNALIISLKPIEIIFEGFFDDDKKFSLHFKGKSVPEFPKEI</sequence>
<evidence type="ECO:0000313" key="1">
    <source>
        <dbReference type="EMBL" id="VVU99103.1"/>
    </source>
</evidence>
<evidence type="ECO:0000313" key="2">
    <source>
        <dbReference type="Proteomes" id="UP000356253"/>
    </source>
</evidence>
<accession>A0AC61Y3Q8</accession>